<dbReference type="SUPFAM" id="SSF51569">
    <property type="entry name" value="Aldolase"/>
    <property type="match status" value="1"/>
</dbReference>
<evidence type="ECO:0000313" key="5">
    <source>
        <dbReference type="Proteomes" id="UP000698752"/>
    </source>
</evidence>
<dbReference type="InterPro" id="IPR002220">
    <property type="entry name" value="DapA-like"/>
</dbReference>
<protein>
    <submittedName>
        <fullName evidence="4">Dihydrodipicolinate synthase family protein</fullName>
    </submittedName>
</protein>
<sequence>MLDRSAKGVFVIAPTPFLPGGALDLDSTDRMTDAFIAAGASGMTILGVMGEAPKLTEAESLTFVDRVLKRVKGRIPVVVGASAPGFAQMKAISRGSMDLGAAGIMVSPAPGLKGDEAVVSYIAQAMDVVDGPFVLQDYPQLTGITMTAAMIARMAQDQRMVMLKAEDWPGLDKLTAVRKLEAEGKMPRVAILGGVGGQFLPEELARGADGIMTGYAYPEMLVKVCQLMGAGRRDAAQDLFDLHLPLIRTEVQPGLGLAIRKYVLKKRGIIAHDVLRAPGPKMSAETAGEVDYLMGRLERAEARLAA</sequence>
<dbReference type="Gene3D" id="3.20.20.70">
    <property type="entry name" value="Aldolase class I"/>
    <property type="match status" value="1"/>
</dbReference>
<dbReference type="PANTHER" id="PTHR12128">
    <property type="entry name" value="DIHYDRODIPICOLINATE SYNTHASE"/>
    <property type="match status" value="1"/>
</dbReference>
<keyword evidence="5" id="KW-1185">Reference proteome</keyword>
<dbReference type="PANTHER" id="PTHR12128:SF66">
    <property type="entry name" value="4-HYDROXY-2-OXOGLUTARATE ALDOLASE, MITOCHONDRIAL"/>
    <property type="match status" value="1"/>
</dbReference>
<dbReference type="CDD" id="cd00408">
    <property type="entry name" value="DHDPS-like"/>
    <property type="match status" value="1"/>
</dbReference>
<comment type="caution">
    <text evidence="4">The sequence shown here is derived from an EMBL/GenBank/DDBJ whole genome shotgun (WGS) entry which is preliminary data.</text>
</comment>
<dbReference type="Proteomes" id="UP000698752">
    <property type="component" value="Unassembled WGS sequence"/>
</dbReference>
<keyword evidence="2 3" id="KW-0456">Lyase</keyword>
<evidence type="ECO:0000313" key="4">
    <source>
        <dbReference type="EMBL" id="MBR0649413.1"/>
    </source>
</evidence>
<comment type="similarity">
    <text evidence="1 3">Belongs to the DapA family.</text>
</comment>
<evidence type="ECO:0000256" key="2">
    <source>
        <dbReference type="ARBA" id="ARBA00023239"/>
    </source>
</evidence>
<organism evidence="4 5">
    <name type="scientific">Neoroseomonas terrae</name>
    <dbReference type="NCBI Taxonomy" id="424799"/>
    <lineage>
        <taxon>Bacteria</taxon>
        <taxon>Pseudomonadati</taxon>
        <taxon>Pseudomonadota</taxon>
        <taxon>Alphaproteobacteria</taxon>
        <taxon>Acetobacterales</taxon>
        <taxon>Acetobacteraceae</taxon>
        <taxon>Neoroseomonas</taxon>
    </lineage>
</organism>
<reference evidence="5" key="1">
    <citation type="journal article" date="2021" name="Syst. Appl. Microbiol.">
        <title>Roseomonas hellenica sp. nov., isolated from roots of wild-growing Alkanna tinctoria.</title>
        <authorList>
            <person name="Rat A."/>
            <person name="Naranjo H.D."/>
            <person name="Lebbe L."/>
            <person name="Cnockaert M."/>
            <person name="Krigas N."/>
            <person name="Grigoriadou K."/>
            <person name="Maloupa E."/>
            <person name="Willems A."/>
        </authorList>
    </citation>
    <scope>NUCLEOTIDE SEQUENCE [LARGE SCALE GENOMIC DNA]</scope>
    <source>
        <strain evidence="5">LMG 31159</strain>
    </source>
</reference>
<name>A0ABS5EEG0_9PROT</name>
<dbReference type="RefSeq" id="WP_246521937.1">
    <property type="nucleotide sequence ID" value="NZ_JAAEDI010000006.1"/>
</dbReference>
<proteinExistence type="inferred from homology"/>
<dbReference type="PIRSF" id="PIRSF001365">
    <property type="entry name" value="DHDPS"/>
    <property type="match status" value="1"/>
</dbReference>
<gene>
    <name evidence="4" type="ORF">GXW78_07045</name>
</gene>
<evidence type="ECO:0000256" key="3">
    <source>
        <dbReference type="PIRNR" id="PIRNR001365"/>
    </source>
</evidence>
<evidence type="ECO:0000256" key="1">
    <source>
        <dbReference type="ARBA" id="ARBA00007592"/>
    </source>
</evidence>
<accession>A0ABS5EEG0</accession>
<dbReference type="EMBL" id="JAAEDI010000006">
    <property type="protein sequence ID" value="MBR0649413.1"/>
    <property type="molecule type" value="Genomic_DNA"/>
</dbReference>
<dbReference type="InterPro" id="IPR013785">
    <property type="entry name" value="Aldolase_TIM"/>
</dbReference>
<dbReference type="SMART" id="SM01130">
    <property type="entry name" value="DHDPS"/>
    <property type="match status" value="1"/>
</dbReference>
<dbReference type="Pfam" id="PF00701">
    <property type="entry name" value="DHDPS"/>
    <property type="match status" value="1"/>
</dbReference>